<evidence type="ECO:0000256" key="4">
    <source>
        <dbReference type="ARBA" id="ARBA00022989"/>
    </source>
</evidence>
<organism evidence="9 10">
    <name type="scientific">Cylindrobasidium torrendii FP15055 ss-10</name>
    <dbReference type="NCBI Taxonomy" id="1314674"/>
    <lineage>
        <taxon>Eukaryota</taxon>
        <taxon>Fungi</taxon>
        <taxon>Dikarya</taxon>
        <taxon>Basidiomycota</taxon>
        <taxon>Agaricomycotina</taxon>
        <taxon>Agaricomycetes</taxon>
        <taxon>Agaricomycetidae</taxon>
        <taxon>Agaricales</taxon>
        <taxon>Marasmiineae</taxon>
        <taxon>Physalacriaceae</taxon>
        <taxon>Cylindrobasidium</taxon>
    </lineage>
</organism>
<dbReference type="GO" id="GO:0043022">
    <property type="term" value="F:ribosome binding"/>
    <property type="evidence" value="ECO:0007669"/>
    <property type="project" value="InterPro"/>
</dbReference>
<dbReference type="Proteomes" id="UP000054007">
    <property type="component" value="Unassembled WGS sequence"/>
</dbReference>
<reference evidence="9 10" key="1">
    <citation type="journal article" date="2015" name="Fungal Genet. Biol.">
        <title>Evolution of novel wood decay mechanisms in Agaricales revealed by the genome sequences of Fistulina hepatica and Cylindrobasidium torrendii.</title>
        <authorList>
            <person name="Floudas D."/>
            <person name="Held B.W."/>
            <person name="Riley R."/>
            <person name="Nagy L.G."/>
            <person name="Koehler G."/>
            <person name="Ransdell A.S."/>
            <person name="Younus H."/>
            <person name="Chow J."/>
            <person name="Chiniquy J."/>
            <person name="Lipzen A."/>
            <person name="Tritt A."/>
            <person name="Sun H."/>
            <person name="Haridas S."/>
            <person name="LaButti K."/>
            <person name="Ohm R.A."/>
            <person name="Kues U."/>
            <person name="Blanchette R.A."/>
            <person name="Grigoriev I.V."/>
            <person name="Minto R.E."/>
            <person name="Hibbett D.S."/>
        </authorList>
    </citation>
    <scope>NUCLEOTIDE SEQUENCE [LARGE SCALE GENOMIC DNA]</scope>
    <source>
        <strain evidence="9 10">FP15055 ss-10</strain>
    </source>
</reference>
<evidence type="ECO:0000256" key="2">
    <source>
        <dbReference type="ARBA" id="ARBA00022692"/>
    </source>
</evidence>
<dbReference type="PANTHER" id="PTHR14009">
    <property type="entry name" value="LEUCINE ZIPPER-EF-HAND CONTAINING TRANSMEMBRANE PROTEIN"/>
    <property type="match status" value="1"/>
</dbReference>
<protein>
    <recommendedName>
        <fullName evidence="8">Letm1 RBD domain-containing protein</fullName>
    </recommendedName>
</protein>
<evidence type="ECO:0000256" key="1">
    <source>
        <dbReference type="ARBA" id="ARBA00004434"/>
    </source>
</evidence>
<feature type="domain" description="Letm1 RBD" evidence="8">
    <location>
        <begin position="114"/>
        <end position="296"/>
    </location>
</feature>
<keyword evidence="4" id="KW-1133">Transmembrane helix</keyword>
<dbReference type="Pfam" id="PF07766">
    <property type="entry name" value="LETM1_RBD"/>
    <property type="match status" value="1"/>
</dbReference>
<dbReference type="GO" id="GO:0005743">
    <property type="term" value="C:mitochondrial inner membrane"/>
    <property type="evidence" value="ECO:0007669"/>
    <property type="project" value="UniProtKB-SubCell"/>
</dbReference>
<dbReference type="STRING" id="1314674.A0A0D7B9H3"/>
<keyword evidence="2" id="KW-0812">Transmembrane</keyword>
<dbReference type="InterPro" id="IPR044202">
    <property type="entry name" value="LETM1/MDM38-like"/>
</dbReference>
<evidence type="ECO:0000256" key="7">
    <source>
        <dbReference type="PROSITE-ProRule" id="PRU01094"/>
    </source>
</evidence>
<evidence type="ECO:0000256" key="5">
    <source>
        <dbReference type="ARBA" id="ARBA00023128"/>
    </source>
</evidence>
<keyword evidence="10" id="KW-1185">Reference proteome</keyword>
<dbReference type="GO" id="GO:0030003">
    <property type="term" value="P:intracellular monoatomic cation homeostasis"/>
    <property type="evidence" value="ECO:0007669"/>
    <property type="project" value="TreeGrafter"/>
</dbReference>
<dbReference type="PROSITE" id="PS51758">
    <property type="entry name" value="LETM1_RBD"/>
    <property type="match status" value="1"/>
</dbReference>
<comment type="subcellular location">
    <subcellularLocation>
        <location evidence="1">Mitochondrion inner membrane</location>
        <topology evidence="1">Single-pass membrane protein</topology>
    </subcellularLocation>
</comment>
<evidence type="ECO:0000256" key="3">
    <source>
        <dbReference type="ARBA" id="ARBA00022792"/>
    </source>
</evidence>
<dbReference type="PANTHER" id="PTHR14009:SF1">
    <property type="entry name" value="MITOCHONDRIAL PROTON_CALCIUM EXCHANGER PROTEIN"/>
    <property type="match status" value="1"/>
</dbReference>
<keyword evidence="3" id="KW-0999">Mitochondrion inner membrane</keyword>
<dbReference type="AlphaFoldDB" id="A0A0D7B9H3"/>
<evidence type="ECO:0000259" key="8">
    <source>
        <dbReference type="PROSITE" id="PS51758"/>
    </source>
</evidence>
<evidence type="ECO:0000256" key="6">
    <source>
        <dbReference type="ARBA" id="ARBA00023136"/>
    </source>
</evidence>
<keyword evidence="5 7" id="KW-0496">Mitochondrion</keyword>
<proteinExistence type="predicted"/>
<evidence type="ECO:0000313" key="9">
    <source>
        <dbReference type="EMBL" id="KIY66885.1"/>
    </source>
</evidence>
<keyword evidence="6" id="KW-0472">Membrane</keyword>
<dbReference type="EMBL" id="KN880541">
    <property type="protein sequence ID" value="KIY66885.1"/>
    <property type="molecule type" value="Genomic_DNA"/>
</dbReference>
<sequence length="296" mass="33044">MLALHRAGRSCSVARCLARPQARWISKGSLPPPRPDTSLSAPLQLRADVEDAQSRGILASTPPDYGSVKTFLHSAIQLLKFYVRGAGVIWERRQVVRQIGQPKTRSDFRFLDLQRRDIEKIGPFLFLALTIEELIPLLVVYAPSFLPSTCTLPAQRMRIRLAQVDSTKQAQLALLPILESGQDPLSPPYTAPLCKLFGLASWGPSFLQTRRLQKHFEFIRKDDGLISQDGVEAVGDIDEALLERGMVVDIYETSAENKRKVLSWWIDEASKNANGAPYHPRIALKFLDMANQSASA</sequence>
<dbReference type="InterPro" id="IPR033122">
    <property type="entry name" value="LETM1-like_RBD"/>
</dbReference>
<name>A0A0D7B9H3_9AGAR</name>
<accession>A0A0D7B9H3</accession>
<dbReference type="OrthoDB" id="73691at2759"/>
<gene>
    <name evidence="9" type="ORF">CYLTODRAFT_423034</name>
</gene>
<evidence type="ECO:0000313" key="10">
    <source>
        <dbReference type="Proteomes" id="UP000054007"/>
    </source>
</evidence>